<evidence type="ECO:0000313" key="3">
    <source>
        <dbReference type="Proteomes" id="UP000809587"/>
    </source>
</evidence>
<gene>
    <name evidence="2" type="ORF">JQN84_21965</name>
</gene>
<keyword evidence="3" id="KW-1185">Reference proteome</keyword>
<evidence type="ECO:0008006" key="4">
    <source>
        <dbReference type="Google" id="ProtNLM"/>
    </source>
</evidence>
<reference evidence="2 3" key="1">
    <citation type="submission" date="2021-02" db="EMBL/GenBank/DDBJ databases">
        <authorList>
            <person name="Lee D.-H."/>
        </authorList>
    </citation>
    <scope>NUCLEOTIDE SEQUENCE [LARGE SCALE GENOMIC DNA]</scope>
    <source>
        <strain evidence="2 3">MMS20-R2-29</strain>
    </source>
</reference>
<evidence type="ECO:0000313" key="2">
    <source>
        <dbReference type="EMBL" id="MBM7085191.1"/>
    </source>
</evidence>
<accession>A0ABS2JF85</accession>
<feature type="chain" id="PRO_5047171829" description="Secreted protein" evidence="1">
    <location>
        <begin position="34"/>
        <end position="125"/>
    </location>
</feature>
<proteinExistence type="predicted"/>
<dbReference type="Proteomes" id="UP000809587">
    <property type="component" value="Unassembled WGS sequence"/>
</dbReference>
<evidence type="ECO:0000256" key="1">
    <source>
        <dbReference type="SAM" id="SignalP"/>
    </source>
</evidence>
<organism evidence="2 3">
    <name type="scientific">Micromonospora humidisoli</name>
    <dbReference type="NCBI Taxonomy" id="2807622"/>
    <lineage>
        <taxon>Bacteria</taxon>
        <taxon>Bacillati</taxon>
        <taxon>Actinomycetota</taxon>
        <taxon>Actinomycetes</taxon>
        <taxon>Micromonosporales</taxon>
        <taxon>Micromonosporaceae</taxon>
        <taxon>Micromonospora</taxon>
    </lineage>
</organism>
<dbReference type="RefSeq" id="WP_204960418.1">
    <property type="nucleotide sequence ID" value="NZ_JAFEUO010000006.1"/>
</dbReference>
<sequence length="125" mass="13355">MTTARTAAGRARTGRLLATTVAMAVGVAGGLSAATPARAGSNGQQVYFDWGPAWGRATLEGTNNNGQYVTSPSIYLGATGYGALSDWWWKGWVTVHFYYADGTSRDSRTCWVPTEQSGSDWTSCF</sequence>
<name>A0ABS2JF85_9ACTN</name>
<keyword evidence="1" id="KW-0732">Signal</keyword>
<comment type="caution">
    <text evidence="2">The sequence shown here is derived from an EMBL/GenBank/DDBJ whole genome shotgun (WGS) entry which is preliminary data.</text>
</comment>
<feature type="signal peptide" evidence="1">
    <location>
        <begin position="1"/>
        <end position="33"/>
    </location>
</feature>
<dbReference type="EMBL" id="JAFEUO010000006">
    <property type="protein sequence ID" value="MBM7085191.1"/>
    <property type="molecule type" value="Genomic_DNA"/>
</dbReference>
<protein>
    <recommendedName>
        <fullName evidence="4">Secreted protein</fullName>
    </recommendedName>
</protein>